<accession>A0AAV4AGL4</accession>
<evidence type="ECO:0000313" key="2">
    <source>
        <dbReference type="Proteomes" id="UP000735302"/>
    </source>
</evidence>
<proteinExistence type="predicted"/>
<protein>
    <submittedName>
        <fullName evidence="1">Uncharacterized protein</fullName>
    </submittedName>
</protein>
<dbReference type="Proteomes" id="UP000735302">
    <property type="component" value="Unassembled WGS sequence"/>
</dbReference>
<keyword evidence="2" id="KW-1185">Reference proteome</keyword>
<dbReference type="EMBL" id="BLXT01003790">
    <property type="protein sequence ID" value="GFO06814.1"/>
    <property type="molecule type" value="Genomic_DNA"/>
</dbReference>
<dbReference type="AlphaFoldDB" id="A0AAV4AGL4"/>
<gene>
    <name evidence="1" type="ORF">PoB_003331900</name>
</gene>
<name>A0AAV4AGL4_9GAST</name>
<organism evidence="1 2">
    <name type="scientific">Plakobranchus ocellatus</name>
    <dbReference type="NCBI Taxonomy" id="259542"/>
    <lineage>
        <taxon>Eukaryota</taxon>
        <taxon>Metazoa</taxon>
        <taxon>Spiralia</taxon>
        <taxon>Lophotrochozoa</taxon>
        <taxon>Mollusca</taxon>
        <taxon>Gastropoda</taxon>
        <taxon>Heterobranchia</taxon>
        <taxon>Euthyneura</taxon>
        <taxon>Panpulmonata</taxon>
        <taxon>Sacoglossa</taxon>
        <taxon>Placobranchoidea</taxon>
        <taxon>Plakobranchidae</taxon>
        <taxon>Plakobranchus</taxon>
    </lineage>
</organism>
<comment type="caution">
    <text evidence="1">The sequence shown here is derived from an EMBL/GenBank/DDBJ whole genome shotgun (WGS) entry which is preliminary data.</text>
</comment>
<reference evidence="1 2" key="1">
    <citation type="journal article" date="2021" name="Elife">
        <title>Chloroplast acquisition without the gene transfer in kleptoplastic sea slugs, Plakobranchus ocellatus.</title>
        <authorList>
            <person name="Maeda T."/>
            <person name="Takahashi S."/>
            <person name="Yoshida T."/>
            <person name="Shimamura S."/>
            <person name="Takaki Y."/>
            <person name="Nagai Y."/>
            <person name="Toyoda A."/>
            <person name="Suzuki Y."/>
            <person name="Arimoto A."/>
            <person name="Ishii H."/>
            <person name="Satoh N."/>
            <person name="Nishiyama T."/>
            <person name="Hasebe M."/>
            <person name="Maruyama T."/>
            <person name="Minagawa J."/>
            <person name="Obokata J."/>
            <person name="Shigenobu S."/>
        </authorList>
    </citation>
    <scope>NUCLEOTIDE SEQUENCE [LARGE SCALE GENOMIC DNA]</scope>
</reference>
<sequence>MSGNIRIHSQDYSAPGRFSRLAIQARVASKLLMPDSMEKPPASSLSDMTAPKSFAQQLCAQGKCLIGPGPGLAEAS</sequence>
<evidence type="ECO:0000313" key="1">
    <source>
        <dbReference type="EMBL" id="GFO06814.1"/>
    </source>
</evidence>